<gene>
    <name evidence="1" type="ORF">GT003_11260</name>
</gene>
<comment type="caution">
    <text evidence="1">The sequence shown here is derived from an EMBL/GenBank/DDBJ whole genome shotgun (WGS) entry which is preliminary data.</text>
</comment>
<dbReference type="AlphaFoldDB" id="A0A7X5BYD1"/>
<name>A0A7X5BYD1_9BACL</name>
<dbReference type="RefSeq" id="WP_161697578.1">
    <property type="nucleotide sequence ID" value="NZ_JAAAMU010000005.1"/>
</dbReference>
<organism evidence="1 2">
    <name type="scientific">Paenibacillus sacheonensis</name>
    <dbReference type="NCBI Taxonomy" id="742054"/>
    <lineage>
        <taxon>Bacteria</taxon>
        <taxon>Bacillati</taxon>
        <taxon>Bacillota</taxon>
        <taxon>Bacilli</taxon>
        <taxon>Bacillales</taxon>
        <taxon>Paenibacillaceae</taxon>
        <taxon>Paenibacillus</taxon>
    </lineage>
</organism>
<dbReference type="Proteomes" id="UP000558113">
    <property type="component" value="Unassembled WGS sequence"/>
</dbReference>
<evidence type="ECO:0000313" key="2">
    <source>
        <dbReference type="Proteomes" id="UP000558113"/>
    </source>
</evidence>
<reference evidence="1 2" key="1">
    <citation type="submission" date="2020-01" db="EMBL/GenBank/DDBJ databases">
        <title>Paenibacillus soybeanensis sp. nov. isolated from the nodules of soybean (Glycine max(L.) Merr).</title>
        <authorList>
            <person name="Wang H."/>
        </authorList>
    </citation>
    <scope>NUCLEOTIDE SEQUENCE [LARGE SCALE GENOMIC DNA]</scope>
    <source>
        <strain evidence="1 2">DSM 23054</strain>
    </source>
</reference>
<evidence type="ECO:0000313" key="1">
    <source>
        <dbReference type="EMBL" id="NBC69572.1"/>
    </source>
</evidence>
<protein>
    <submittedName>
        <fullName evidence="1">Uncharacterized protein</fullName>
    </submittedName>
</protein>
<sequence length="222" mass="26099">MTMIFDITNSKEYFNTERVYYNGLANQCIELLDELLILVEATQDLKELEYRYTNLLVILRFIDVEYSYLQQVVNQLRTTGSSIRPVEFLMHLKNYLVHVDSFIDYLDGFLEVLSEQADLNYRFDRKSINEFDLINSIRNQIHHESLPTVDYNHKSYAPAHGDFAPVSSTVFEIRMRWPMTKVDVPSIDLERLINDSKNAIKTKFESIVDSLLEEVRKKSIIL</sequence>
<dbReference type="EMBL" id="JAAAMU010000005">
    <property type="protein sequence ID" value="NBC69572.1"/>
    <property type="molecule type" value="Genomic_DNA"/>
</dbReference>
<accession>A0A7X5BYD1</accession>
<proteinExistence type="predicted"/>
<keyword evidence="2" id="KW-1185">Reference proteome</keyword>